<dbReference type="EMBL" id="CR522870">
    <property type="protein sequence ID" value="CAG35699.1"/>
    <property type="molecule type" value="Genomic_DNA"/>
</dbReference>
<dbReference type="HOGENOM" id="CLU_2751229_0_0_7"/>
<dbReference type="RefSeq" id="WP_011188213.1">
    <property type="nucleotide sequence ID" value="NC_006138.1"/>
</dbReference>
<evidence type="ECO:0000313" key="2">
    <source>
        <dbReference type="Proteomes" id="UP000000602"/>
    </source>
</evidence>
<dbReference type="STRING" id="177439.DP0970"/>
<evidence type="ECO:0000313" key="1">
    <source>
        <dbReference type="EMBL" id="CAG35699.1"/>
    </source>
</evidence>
<organism evidence="1 2">
    <name type="scientific">Desulfotalea psychrophila (strain LSv54 / DSM 12343)</name>
    <dbReference type="NCBI Taxonomy" id="177439"/>
    <lineage>
        <taxon>Bacteria</taxon>
        <taxon>Pseudomonadati</taxon>
        <taxon>Thermodesulfobacteriota</taxon>
        <taxon>Desulfobulbia</taxon>
        <taxon>Desulfobulbales</taxon>
        <taxon>Desulfocapsaceae</taxon>
        <taxon>Desulfotalea</taxon>
    </lineage>
</organism>
<sequence>MKLYFNCPKTGVCFSSSHYSLMKGYTIITTADGERQLQGEVVLKSPCPSCGEKHSYQIKDIMCPATRSRDED</sequence>
<dbReference type="OrthoDB" id="5422651at2"/>
<proteinExistence type="predicted"/>
<accession>Q6APM5</accession>
<gene>
    <name evidence="1" type="ordered locus">DP0970</name>
</gene>
<name>Q6APM5_DESPS</name>
<dbReference type="Proteomes" id="UP000000602">
    <property type="component" value="Chromosome"/>
</dbReference>
<dbReference type="KEGG" id="dps:DP0970"/>
<protein>
    <submittedName>
        <fullName evidence="1">Uncharacterized protein</fullName>
    </submittedName>
</protein>
<dbReference type="AlphaFoldDB" id="Q6APM5"/>
<dbReference type="eggNOG" id="ENOG502ZXKD">
    <property type="taxonomic scope" value="Bacteria"/>
</dbReference>
<reference evidence="2" key="1">
    <citation type="journal article" date="2004" name="Environ. Microbiol.">
        <title>The genome of Desulfotalea psychrophila, a sulfate-reducing bacterium from permanently cold Arctic sediments.</title>
        <authorList>
            <person name="Rabus R."/>
            <person name="Ruepp A."/>
            <person name="Frickey T."/>
            <person name="Rattei T."/>
            <person name="Fartmann B."/>
            <person name="Stark M."/>
            <person name="Bauer M."/>
            <person name="Zibat A."/>
            <person name="Lombardot T."/>
            <person name="Becker I."/>
            <person name="Amann J."/>
            <person name="Gellner K."/>
            <person name="Teeling H."/>
            <person name="Leuschner W.D."/>
            <person name="Gloeckner F.-O."/>
            <person name="Lupas A.N."/>
            <person name="Amann R."/>
            <person name="Klenk H.-P."/>
        </authorList>
    </citation>
    <scope>NUCLEOTIDE SEQUENCE [LARGE SCALE GENOMIC DNA]</scope>
    <source>
        <strain evidence="2">DSM 12343 / LSv54</strain>
    </source>
</reference>
<keyword evidence="2" id="KW-1185">Reference proteome</keyword>